<comment type="similarity">
    <text evidence="1">Belongs to the Lgt family.</text>
</comment>
<protein>
    <submittedName>
        <fullName evidence="8">Prolipoprotein diacylglyceryl transferase</fullName>
    </submittedName>
</protein>
<evidence type="ECO:0000256" key="2">
    <source>
        <dbReference type="ARBA" id="ARBA00022475"/>
    </source>
</evidence>
<keyword evidence="4 7" id="KW-0812">Transmembrane</keyword>
<feature type="transmembrane region" description="Helical" evidence="7">
    <location>
        <begin position="186"/>
        <end position="202"/>
    </location>
</feature>
<feature type="transmembrane region" description="Helical" evidence="7">
    <location>
        <begin position="20"/>
        <end position="39"/>
    </location>
</feature>
<proteinExistence type="inferred from homology"/>
<dbReference type="InterPro" id="IPR001640">
    <property type="entry name" value="Lgt"/>
</dbReference>
<dbReference type="PANTHER" id="PTHR30589">
    <property type="entry name" value="PROLIPOPROTEIN DIACYLGLYCERYL TRANSFERASE"/>
    <property type="match status" value="1"/>
</dbReference>
<name>A0A7Y7PRN8_9BACT</name>
<gene>
    <name evidence="8" type="ORF">HW554_16405</name>
</gene>
<evidence type="ECO:0000313" key="9">
    <source>
        <dbReference type="Proteomes" id="UP000565521"/>
    </source>
</evidence>
<dbReference type="GO" id="GO:0005886">
    <property type="term" value="C:plasma membrane"/>
    <property type="evidence" value="ECO:0007669"/>
    <property type="project" value="InterPro"/>
</dbReference>
<feature type="transmembrane region" description="Helical" evidence="7">
    <location>
        <begin position="120"/>
        <end position="140"/>
    </location>
</feature>
<keyword evidence="9" id="KW-1185">Reference proteome</keyword>
<feature type="transmembrane region" description="Helical" evidence="7">
    <location>
        <begin position="291"/>
        <end position="310"/>
    </location>
</feature>
<evidence type="ECO:0000256" key="7">
    <source>
        <dbReference type="SAM" id="Phobius"/>
    </source>
</evidence>
<evidence type="ECO:0000256" key="3">
    <source>
        <dbReference type="ARBA" id="ARBA00022679"/>
    </source>
</evidence>
<evidence type="ECO:0000256" key="4">
    <source>
        <dbReference type="ARBA" id="ARBA00022692"/>
    </source>
</evidence>
<comment type="caution">
    <text evidence="8">The sequence shown here is derived from an EMBL/GenBank/DDBJ whole genome shotgun (WGS) entry which is preliminary data.</text>
</comment>
<reference evidence="8 9" key="1">
    <citation type="submission" date="2020-05" db="EMBL/GenBank/DDBJ databases">
        <title>Hymenobacter terrestris sp. nov. and Hymenobacter lapidiphilus sp. nov., isolated from regoliths in Antarctica.</title>
        <authorList>
            <person name="Sedlacek I."/>
            <person name="Pantucek R."/>
            <person name="Zeman M."/>
            <person name="Holochova P."/>
            <person name="Kralova S."/>
            <person name="Stankova E."/>
            <person name="Sedo O."/>
            <person name="Micenkova L."/>
            <person name="Svec P."/>
            <person name="Gupta V."/>
            <person name="Sood U."/>
            <person name="Korpole U.S."/>
            <person name="Lal R."/>
        </authorList>
    </citation>
    <scope>NUCLEOTIDE SEQUENCE [LARGE SCALE GENOMIC DNA]</scope>
    <source>
        <strain evidence="8 9">P5342</strain>
    </source>
</reference>
<dbReference type="GO" id="GO:0008961">
    <property type="term" value="F:phosphatidylglycerol-prolipoprotein diacylglyceryl transferase activity"/>
    <property type="evidence" value="ECO:0007669"/>
    <property type="project" value="InterPro"/>
</dbReference>
<feature type="transmembrane region" description="Helical" evidence="7">
    <location>
        <begin position="90"/>
        <end position="108"/>
    </location>
</feature>
<organism evidence="8 9">
    <name type="scientific">Hymenobacter lapidiphilus</name>
    <dbReference type="NCBI Taxonomy" id="2608003"/>
    <lineage>
        <taxon>Bacteria</taxon>
        <taxon>Pseudomonadati</taxon>
        <taxon>Bacteroidota</taxon>
        <taxon>Cytophagia</taxon>
        <taxon>Cytophagales</taxon>
        <taxon>Hymenobacteraceae</taxon>
        <taxon>Hymenobacter</taxon>
    </lineage>
</organism>
<evidence type="ECO:0000313" key="8">
    <source>
        <dbReference type="EMBL" id="NVO32798.1"/>
    </source>
</evidence>
<dbReference type="GO" id="GO:0042158">
    <property type="term" value="P:lipoprotein biosynthetic process"/>
    <property type="evidence" value="ECO:0007669"/>
    <property type="project" value="InterPro"/>
</dbReference>
<dbReference type="EMBL" id="JABKAU010000037">
    <property type="protein sequence ID" value="NVO32798.1"/>
    <property type="molecule type" value="Genomic_DNA"/>
</dbReference>
<dbReference type="Pfam" id="PF01790">
    <property type="entry name" value="LGT"/>
    <property type="match status" value="1"/>
</dbReference>
<keyword evidence="6 7" id="KW-0472">Membrane</keyword>
<dbReference type="Proteomes" id="UP000565521">
    <property type="component" value="Unassembled WGS sequence"/>
</dbReference>
<dbReference type="PANTHER" id="PTHR30589:SF0">
    <property type="entry name" value="PHOSPHATIDYLGLYCEROL--PROLIPOPROTEIN DIACYLGLYCERYL TRANSFERASE"/>
    <property type="match status" value="1"/>
</dbReference>
<keyword evidence="3 8" id="KW-0808">Transferase</keyword>
<dbReference type="RefSeq" id="WP_176909661.1">
    <property type="nucleotide sequence ID" value="NZ_JABKAU010000037.1"/>
</dbReference>
<evidence type="ECO:0000256" key="5">
    <source>
        <dbReference type="ARBA" id="ARBA00022989"/>
    </source>
</evidence>
<dbReference type="AlphaFoldDB" id="A0A7Y7PRN8"/>
<accession>A0A7Y7PRN8</accession>
<feature type="transmembrane region" description="Helical" evidence="7">
    <location>
        <begin position="316"/>
        <end position="335"/>
    </location>
</feature>
<evidence type="ECO:0000256" key="1">
    <source>
        <dbReference type="ARBA" id="ARBA00007150"/>
    </source>
</evidence>
<keyword evidence="8" id="KW-0449">Lipoprotein</keyword>
<feature type="transmembrane region" description="Helical" evidence="7">
    <location>
        <begin position="252"/>
        <end position="270"/>
    </location>
</feature>
<feature type="transmembrane region" description="Helical" evidence="7">
    <location>
        <begin position="51"/>
        <end position="70"/>
    </location>
</feature>
<keyword evidence="2" id="KW-1003">Cell membrane</keyword>
<evidence type="ECO:0000256" key="6">
    <source>
        <dbReference type="ARBA" id="ARBA00023136"/>
    </source>
</evidence>
<keyword evidence="5 7" id="KW-1133">Transmembrane helix</keyword>
<sequence length="623" mass="66945">MLLFATNTWTLAVPAATPTDFYFLFYVLAFALNLALLVWEGWRRGYALRPWLVVLACTTLAFILGTKLLALTGPEWNGLLRTGYWPASEARTVLGGALAGTLTLLALRRPFGFSWHVFDAFALPMCAALVVQCVGCVLTGCCFGEPTASGWGLTYPPDTLPYLVQAVQGQLPAGATHSLPVHPTQLYSLMLCAGVGAVILITRRRTWPGGSQRLLHLGLLLTGRFLIEFWRDPAGEQVGSAVHLHAGVALKQVQWVLLLLGPAVLALWAWRVRRGSVAFPDLGPVQQPVRNLLAVVALLVATAWLGPVALVLPEVLVVKTLLLAVVLLEGGSLLLGAADAAAQPARVALPLGLAATVFVLTSQIPAPDSLRPGRQQYSTISGALSVGSFERRQNTGGGSGGGAGCGGASQLQAYRHRYVTGTLDASFTRLPGQDPDGDVHKAEATYGVRLHAGTNQPTLIDTSRYSPTSPTPFSTTILAVNPYMRLDRRWYGLGYGVMFGNLGYHRISFGDKPSDLDVQVALRLGRRETVYALAELNYLGYGPANPQHRLGLGTGFGGTRWQLLGGAATAKTYQIIPTQSRWSGFVEAQGQFTPRWQASTFFLLGNPNQQQAGLRLGYRLPAK</sequence>